<proteinExistence type="predicted"/>
<dbReference type="RefSeq" id="WP_068711604.1">
    <property type="nucleotide sequence ID" value="NZ_AP014635.1"/>
</dbReference>
<evidence type="ECO:0000313" key="1">
    <source>
        <dbReference type="EMBL" id="MCA2017282.1"/>
    </source>
</evidence>
<gene>
    <name evidence="1" type="ORF">LDJ79_14255</name>
</gene>
<keyword evidence="2" id="KW-1185">Reference proteome</keyword>
<sequence length="60" mass="6776">MFKYIALILIVIGIYIGVQYKDEITGVVGNDRMESIQEQVNDTIENGKEALSDTIDEIKK</sequence>
<dbReference type="EMBL" id="JAIWIU010000100">
    <property type="protein sequence ID" value="MCA2017282.1"/>
    <property type="molecule type" value="Genomic_DNA"/>
</dbReference>
<dbReference type="Proteomes" id="UP001199044">
    <property type="component" value="Unassembled WGS sequence"/>
</dbReference>
<reference evidence="2" key="1">
    <citation type="submission" date="2023-07" db="EMBL/GenBank/DDBJ databases">
        <title>Molecular identification of indigenous halophilic bacteria isolated from red sea cost, biodegradation of synthetic dyes and assessment of degraded metabolite toxicity.</title>
        <authorList>
            <person name="Chaieb K."/>
            <person name="Altayb H.N."/>
        </authorList>
    </citation>
    <scope>NUCLEOTIDE SEQUENCE [LARGE SCALE GENOMIC DNA]</scope>
    <source>
        <strain evidence="2">K20</strain>
    </source>
</reference>
<organism evidence="1 2">
    <name type="scientific">Vibrio tritonius</name>
    <dbReference type="NCBI Taxonomy" id="1435069"/>
    <lineage>
        <taxon>Bacteria</taxon>
        <taxon>Pseudomonadati</taxon>
        <taxon>Pseudomonadota</taxon>
        <taxon>Gammaproteobacteria</taxon>
        <taxon>Vibrionales</taxon>
        <taxon>Vibrionaceae</taxon>
        <taxon>Vibrio</taxon>
    </lineage>
</organism>
<comment type="caution">
    <text evidence="1">The sequence shown here is derived from an EMBL/GenBank/DDBJ whole genome shotgun (WGS) entry which is preliminary data.</text>
</comment>
<evidence type="ECO:0000313" key="2">
    <source>
        <dbReference type="Proteomes" id="UP001199044"/>
    </source>
</evidence>
<protein>
    <submittedName>
        <fullName evidence="1">Uncharacterized protein</fullName>
    </submittedName>
</protein>
<accession>A0ABS7YNM2</accession>
<name>A0ABS7YNM2_9VIBR</name>